<feature type="transmembrane region" description="Helical" evidence="13">
    <location>
        <begin position="132"/>
        <end position="156"/>
    </location>
</feature>
<comment type="caution">
    <text evidence="15">The sequence shown here is derived from an EMBL/GenBank/DDBJ whole genome shotgun (WGS) entry which is preliminary data.</text>
</comment>
<evidence type="ECO:0000256" key="2">
    <source>
        <dbReference type="ARBA" id="ARBA00009819"/>
    </source>
</evidence>
<dbReference type="AlphaFoldDB" id="A0A062XYV6"/>
<dbReference type="GO" id="GO:0019646">
    <property type="term" value="P:aerobic electron transport chain"/>
    <property type="evidence" value="ECO:0007669"/>
    <property type="project" value="InterPro"/>
</dbReference>
<evidence type="ECO:0000256" key="12">
    <source>
        <dbReference type="PROSITE-ProRule" id="PRU00433"/>
    </source>
</evidence>
<feature type="domain" description="Cytochrome c" evidence="14">
    <location>
        <begin position="351"/>
        <end position="444"/>
    </location>
</feature>
<evidence type="ECO:0000256" key="9">
    <source>
        <dbReference type="ARBA" id="ARBA00022989"/>
    </source>
</evidence>
<feature type="transmembrane region" description="Helical" evidence="13">
    <location>
        <begin position="285"/>
        <end position="302"/>
    </location>
</feature>
<dbReference type="InterPro" id="IPR009056">
    <property type="entry name" value="Cyt_c-like_dom"/>
</dbReference>
<keyword evidence="4" id="KW-1003">Cell membrane</keyword>
<dbReference type="PROSITE" id="PS51007">
    <property type="entry name" value="CYTC"/>
    <property type="match status" value="1"/>
</dbReference>
<dbReference type="Proteomes" id="UP000027284">
    <property type="component" value="Unassembled WGS sequence"/>
</dbReference>
<dbReference type="SUPFAM" id="SSF46626">
    <property type="entry name" value="Cytochrome c"/>
    <property type="match status" value="1"/>
</dbReference>
<evidence type="ECO:0000259" key="14">
    <source>
        <dbReference type="PROSITE" id="PS51007"/>
    </source>
</evidence>
<keyword evidence="8" id="KW-0249">Electron transport</keyword>
<dbReference type="InterPro" id="IPR036909">
    <property type="entry name" value="Cyt_c-like_dom_sf"/>
</dbReference>
<evidence type="ECO:0000256" key="4">
    <source>
        <dbReference type="ARBA" id="ARBA00022475"/>
    </source>
</evidence>
<sequence length="455" mass="50210">MDYPLWIPGIGAGVLIGLVAITHVLVSHFAVGGGIVMAVAETLAVKRQDQALRNLAKRTSLILILVSTVFGAISGVGIWVTIGLLHPVATSALIHSYVWGWATEWVFFILEVATALAYYATWDKVRPRTHLLLIWLYAFAAFMSLVIIQGIISFMLTPGNWLQTKAFADGFFNPTYVPGLVLRTGICVFLAGAYMAFAALREQDLAARARLVRFLAGIQVVGILIAYGGYRWWEAALPESIRALFLGASPKLPALASTRHFLLWMLLAYLVFVLFALLAPKAQRWPITAVALVLAFAFFGGYERLREGARKPFIIRDYMFSNGILISEIAKLNQEGILSKAKWLMVGQPDDPVAKGRAVFRAQCAMCHTENGYLGIRKLISGADAETLDMILTTMRDEGEKYTSNQYRKNGHVATEKLDYPFMPPFVGTEEEKEALKAYLVTLTGTKVAEVSHGN</sequence>
<dbReference type="GO" id="GO:0046872">
    <property type="term" value="F:metal ion binding"/>
    <property type="evidence" value="ECO:0007669"/>
    <property type="project" value="UniProtKB-KW"/>
</dbReference>
<dbReference type="GO" id="GO:0009055">
    <property type="term" value="F:electron transfer activity"/>
    <property type="evidence" value="ECO:0007669"/>
    <property type="project" value="InterPro"/>
</dbReference>
<evidence type="ECO:0000313" key="16">
    <source>
        <dbReference type="Proteomes" id="UP000027284"/>
    </source>
</evidence>
<proteinExistence type="inferred from homology"/>
<keyword evidence="3" id="KW-0813">Transport</keyword>
<evidence type="ECO:0000256" key="13">
    <source>
        <dbReference type="SAM" id="Phobius"/>
    </source>
</evidence>
<keyword evidence="5 12" id="KW-0349">Heme</keyword>
<keyword evidence="9 13" id="KW-1133">Transmembrane helix</keyword>
<feature type="transmembrane region" description="Helical" evidence="13">
    <location>
        <begin position="12"/>
        <end position="40"/>
    </location>
</feature>
<organism evidence="15 16">
    <name type="scientific">Thermoanaerobaculum aquaticum</name>
    <dbReference type="NCBI Taxonomy" id="1312852"/>
    <lineage>
        <taxon>Bacteria</taxon>
        <taxon>Pseudomonadati</taxon>
        <taxon>Acidobacteriota</taxon>
        <taxon>Thermoanaerobaculia</taxon>
        <taxon>Thermoanaerobaculales</taxon>
        <taxon>Thermoanaerobaculaceae</taxon>
        <taxon>Thermoanaerobaculum</taxon>
    </lineage>
</organism>
<feature type="transmembrane region" description="Helical" evidence="13">
    <location>
        <begin position="211"/>
        <end position="230"/>
    </location>
</feature>
<feature type="transmembrane region" description="Helical" evidence="13">
    <location>
        <begin position="176"/>
        <end position="199"/>
    </location>
</feature>
<dbReference type="OrthoDB" id="9807042at2"/>
<dbReference type="GO" id="GO:0020037">
    <property type="term" value="F:heme binding"/>
    <property type="evidence" value="ECO:0007669"/>
    <property type="project" value="InterPro"/>
</dbReference>
<keyword evidence="16" id="KW-1185">Reference proteome</keyword>
<dbReference type="GO" id="GO:0070069">
    <property type="term" value="C:cytochrome complex"/>
    <property type="evidence" value="ECO:0007669"/>
    <property type="project" value="InterPro"/>
</dbReference>
<protein>
    <recommendedName>
        <fullName evidence="14">Cytochrome c domain-containing protein</fullName>
    </recommendedName>
</protein>
<dbReference type="InterPro" id="IPR002585">
    <property type="entry name" value="Cyt-d_ubiquinol_oxidase_su_1"/>
</dbReference>
<evidence type="ECO:0000256" key="7">
    <source>
        <dbReference type="ARBA" id="ARBA00022723"/>
    </source>
</evidence>
<dbReference type="Pfam" id="PF00034">
    <property type="entry name" value="Cytochrom_C"/>
    <property type="match status" value="1"/>
</dbReference>
<dbReference type="EMBL" id="JMFG01000006">
    <property type="protein sequence ID" value="KDA54624.1"/>
    <property type="molecule type" value="Genomic_DNA"/>
</dbReference>
<evidence type="ECO:0000256" key="11">
    <source>
        <dbReference type="ARBA" id="ARBA00023136"/>
    </source>
</evidence>
<accession>A0A062XYV6</accession>
<dbReference type="STRING" id="1312852.EG19_10715"/>
<keyword evidence="7 12" id="KW-0479">Metal-binding</keyword>
<comment type="subcellular location">
    <subcellularLocation>
        <location evidence="1">Cell membrane</location>
        <topology evidence="1">Multi-pass membrane protein</topology>
    </subcellularLocation>
</comment>
<evidence type="ECO:0000256" key="8">
    <source>
        <dbReference type="ARBA" id="ARBA00022982"/>
    </source>
</evidence>
<dbReference type="RefSeq" id="WP_053334804.1">
    <property type="nucleotide sequence ID" value="NZ_JMFG01000006.1"/>
</dbReference>
<evidence type="ECO:0000256" key="6">
    <source>
        <dbReference type="ARBA" id="ARBA00022692"/>
    </source>
</evidence>
<feature type="transmembrane region" description="Helical" evidence="13">
    <location>
        <begin position="97"/>
        <end position="120"/>
    </location>
</feature>
<keyword evidence="10 12" id="KW-0408">Iron</keyword>
<evidence type="ECO:0000256" key="10">
    <source>
        <dbReference type="ARBA" id="ARBA00023004"/>
    </source>
</evidence>
<dbReference type="Pfam" id="PF01654">
    <property type="entry name" value="Cyt_bd_oxida_I"/>
    <property type="match status" value="1"/>
</dbReference>
<keyword evidence="6 13" id="KW-0812">Transmembrane</keyword>
<gene>
    <name evidence="15" type="ORF">EG19_10715</name>
</gene>
<evidence type="ECO:0000256" key="5">
    <source>
        <dbReference type="ARBA" id="ARBA00022617"/>
    </source>
</evidence>
<keyword evidence="11 13" id="KW-0472">Membrane</keyword>
<reference evidence="15 16" key="1">
    <citation type="submission" date="2014-04" db="EMBL/GenBank/DDBJ databases">
        <title>The Genome Sequence of Thermoanaerobaculum aquaticum MP-01, The First Cultivated Group 23 Acidobacterium.</title>
        <authorList>
            <person name="Stamps B.W."/>
            <person name="Losey N.A."/>
            <person name="Lawson P.A."/>
            <person name="Stevenson B.S."/>
        </authorList>
    </citation>
    <scope>NUCLEOTIDE SEQUENCE [LARGE SCALE GENOMIC DNA]</scope>
    <source>
        <strain evidence="15 16">MP-01</strain>
    </source>
</reference>
<evidence type="ECO:0000313" key="15">
    <source>
        <dbReference type="EMBL" id="KDA54624.1"/>
    </source>
</evidence>
<dbReference type="GO" id="GO:0005886">
    <property type="term" value="C:plasma membrane"/>
    <property type="evidence" value="ECO:0007669"/>
    <property type="project" value="UniProtKB-SubCell"/>
</dbReference>
<evidence type="ECO:0000256" key="3">
    <source>
        <dbReference type="ARBA" id="ARBA00022448"/>
    </source>
</evidence>
<comment type="similarity">
    <text evidence="2">Belongs to the cytochrome ubiquinol oxidase subunit 1 family.</text>
</comment>
<evidence type="ECO:0000256" key="1">
    <source>
        <dbReference type="ARBA" id="ARBA00004651"/>
    </source>
</evidence>
<feature type="transmembrane region" description="Helical" evidence="13">
    <location>
        <begin position="61"/>
        <end position="85"/>
    </location>
</feature>
<feature type="transmembrane region" description="Helical" evidence="13">
    <location>
        <begin position="261"/>
        <end position="278"/>
    </location>
</feature>
<dbReference type="Gene3D" id="1.10.760.10">
    <property type="entry name" value="Cytochrome c-like domain"/>
    <property type="match status" value="1"/>
</dbReference>
<name>A0A062XYV6_9BACT</name>